<accession>A0AAD5VVP3</accession>
<evidence type="ECO:0000256" key="1">
    <source>
        <dbReference type="SAM" id="MobiDB-lite"/>
    </source>
</evidence>
<dbReference type="InterPro" id="IPR011009">
    <property type="entry name" value="Kinase-like_dom_sf"/>
</dbReference>
<proteinExistence type="predicted"/>
<dbReference type="AlphaFoldDB" id="A0AAD5VVP3"/>
<feature type="compositionally biased region" description="Low complexity" evidence="1">
    <location>
        <begin position="373"/>
        <end position="385"/>
    </location>
</feature>
<dbReference type="SUPFAM" id="SSF56112">
    <property type="entry name" value="Protein kinase-like (PK-like)"/>
    <property type="match status" value="1"/>
</dbReference>
<name>A0AAD5VVP3_9AGAR</name>
<protein>
    <recommendedName>
        <fullName evidence="4">Protein kinase domain-containing protein</fullName>
    </recommendedName>
</protein>
<gene>
    <name evidence="2" type="ORF">NP233_g4268</name>
</gene>
<dbReference type="EMBL" id="JANIEX010000226">
    <property type="protein sequence ID" value="KAJ3570647.1"/>
    <property type="molecule type" value="Genomic_DNA"/>
</dbReference>
<evidence type="ECO:0000313" key="3">
    <source>
        <dbReference type="Proteomes" id="UP001213000"/>
    </source>
</evidence>
<evidence type="ECO:0008006" key="4">
    <source>
        <dbReference type="Google" id="ProtNLM"/>
    </source>
</evidence>
<dbReference type="Proteomes" id="UP001213000">
    <property type="component" value="Unassembled WGS sequence"/>
</dbReference>
<reference evidence="2" key="1">
    <citation type="submission" date="2022-07" db="EMBL/GenBank/DDBJ databases">
        <title>Genome Sequence of Leucocoprinus birnbaumii.</title>
        <authorList>
            <person name="Buettner E."/>
        </authorList>
    </citation>
    <scope>NUCLEOTIDE SEQUENCE</scope>
    <source>
        <strain evidence="2">VT141</strain>
    </source>
</reference>
<keyword evidence="3" id="KW-1185">Reference proteome</keyword>
<sequence>MQLKWRPPADLLGSVSSAHSSCFASPALDSVSESDETVDDYFARKPKYSPDFTDYTSDTESDAAESDVPLEEAAEIFADFGHPLERIPRLEGRGGELDLDTIGNFGHGTIYHSGVACSSWCPSPSQSVSSVTSSLADYHAIVDELLSLPENPFDELDPQNFVTFDPNPVTSLSSSRSEIALMIKRVPRDSTEVSIIFDLNSADLRQDPWNPCPHILQTVDYDPASKHLYLCIERLNEFNSPPMSTVAQYLDFFRQILEGLSFLHEHNLAGFACSDPNSYMVDLSSGLCSKNGSLVSLLPGTVSRGRLRDASTPQKGSGGRDHPHRLPQHQKLPFQPADATFDRSAYPVRYYFVNFTNSRRLQGDDPARDRTVTAPSPSTSTSGPSLKRPCPFKQDVKELGTMMDRMLADVPNLVSTKFKALIKAMTAGGFGAEDSRKLFEALSQSLEASVFEMAVRRGSGLRSQSVVVSENGAMRGSTYAPARVNGDFGLEPDSVALSS</sequence>
<feature type="compositionally biased region" description="Basic and acidic residues" evidence="1">
    <location>
        <begin position="362"/>
        <end position="371"/>
    </location>
</feature>
<feature type="region of interest" description="Disordered" evidence="1">
    <location>
        <begin position="362"/>
        <end position="391"/>
    </location>
</feature>
<organism evidence="2 3">
    <name type="scientific">Leucocoprinus birnbaumii</name>
    <dbReference type="NCBI Taxonomy" id="56174"/>
    <lineage>
        <taxon>Eukaryota</taxon>
        <taxon>Fungi</taxon>
        <taxon>Dikarya</taxon>
        <taxon>Basidiomycota</taxon>
        <taxon>Agaricomycotina</taxon>
        <taxon>Agaricomycetes</taxon>
        <taxon>Agaricomycetidae</taxon>
        <taxon>Agaricales</taxon>
        <taxon>Agaricineae</taxon>
        <taxon>Agaricaceae</taxon>
        <taxon>Leucocoprinus</taxon>
    </lineage>
</organism>
<feature type="region of interest" description="Disordered" evidence="1">
    <location>
        <begin position="304"/>
        <end position="330"/>
    </location>
</feature>
<evidence type="ECO:0000313" key="2">
    <source>
        <dbReference type="EMBL" id="KAJ3570647.1"/>
    </source>
</evidence>
<comment type="caution">
    <text evidence="2">The sequence shown here is derived from an EMBL/GenBank/DDBJ whole genome shotgun (WGS) entry which is preliminary data.</text>
</comment>